<evidence type="ECO:0000256" key="1">
    <source>
        <dbReference type="ARBA" id="ARBA00004167"/>
    </source>
</evidence>
<reference evidence="10 11" key="1">
    <citation type="journal article" date="2015" name="Parasit. Vectors">
        <title>Draft genome of the scabies mite.</title>
        <authorList>
            <person name="Rider S.D.Jr."/>
            <person name="Morgan M.S."/>
            <person name="Arlian L.G."/>
        </authorList>
    </citation>
    <scope>NUCLEOTIDE SEQUENCE [LARGE SCALE GENOMIC DNA]</scope>
    <source>
        <strain evidence="10">Arlian Lab</strain>
    </source>
</reference>
<sequence>MSHLKLNAFFTFLSIYCYIFLLSECLMFDGKVPPRIAEIRSNQTLMIGSKFKFFCYLESGTKPFKFEWFKNNQAILENKSPPSSSYTIKTNEDESMMSITAIDIDDEGIYSCSVRNDFGTDRKSIRLVVKGLEKYSKFIKSIDWFSPIINMWRL</sequence>
<evidence type="ECO:0000256" key="4">
    <source>
        <dbReference type="ARBA" id="ARBA00022737"/>
    </source>
</evidence>
<dbReference type="Proteomes" id="UP000616769">
    <property type="component" value="Unassembled WGS sequence"/>
</dbReference>
<comment type="subcellular location">
    <subcellularLocation>
        <location evidence="1">Membrane</location>
        <topology evidence="1">Single-pass membrane protein</topology>
    </subcellularLocation>
</comment>
<organism evidence="10 11">
    <name type="scientific">Sarcoptes scabiei</name>
    <name type="common">Itch mite</name>
    <name type="synonym">Acarus scabiei</name>
    <dbReference type="NCBI Taxonomy" id="52283"/>
    <lineage>
        <taxon>Eukaryota</taxon>
        <taxon>Metazoa</taxon>
        <taxon>Ecdysozoa</taxon>
        <taxon>Arthropoda</taxon>
        <taxon>Chelicerata</taxon>
        <taxon>Arachnida</taxon>
        <taxon>Acari</taxon>
        <taxon>Acariformes</taxon>
        <taxon>Sarcoptiformes</taxon>
        <taxon>Astigmata</taxon>
        <taxon>Psoroptidia</taxon>
        <taxon>Sarcoptoidea</taxon>
        <taxon>Sarcoptidae</taxon>
        <taxon>Sarcoptinae</taxon>
        <taxon>Sarcoptes</taxon>
    </lineage>
</organism>
<dbReference type="Pfam" id="PF07679">
    <property type="entry name" value="I-set"/>
    <property type="match status" value="1"/>
</dbReference>
<keyword evidence="8" id="KW-1015">Disulfide bond</keyword>
<protein>
    <submittedName>
        <fullName evidence="10">Ig domain containing protein 3</fullName>
    </submittedName>
</protein>
<dbReference type="FunFam" id="2.60.40.10:FF:000017">
    <property type="entry name" value="Down syndrome cell adhesion molecule b"/>
    <property type="match status" value="1"/>
</dbReference>
<dbReference type="SMART" id="SM00409">
    <property type="entry name" value="IG"/>
    <property type="match status" value="1"/>
</dbReference>
<dbReference type="VEuPathDB" id="VectorBase:SSCA004880"/>
<dbReference type="InterPro" id="IPR003599">
    <property type="entry name" value="Ig_sub"/>
</dbReference>
<keyword evidence="2" id="KW-0812">Transmembrane</keyword>
<dbReference type="GO" id="GO:0016020">
    <property type="term" value="C:membrane"/>
    <property type="evidence" value="ECO:0007669"/>
    <property type="project" value="UniProtKB-SubCell"/>
</dbReference>
<dbReference type="InterPro" id="IPR036179">
    <property type="entry name" value="Ig-like_dom_sf"/>
</dbReference>
<evidence type="ECO:0000256" key="2">
    <source>
        <dbReference type="ARBA" id="ARBA00022692"/>
    </source>
</evidence>
<evidence type="ECO:0000256" key="8">
    <source>
        <dbReference type="ARBA" id="ARBA00023157"/>
    </source>
</evidence>
<proteinExistence type="predicted"/>
<dbReference type="EMBL" id="JXLN01010070">
    <property type="protein sequence ID" value="KPM05070.1"/>
    <property type="molecule type" value="Genomic_DNA"/>
</dbReference>
<keyword evidence="6" id="KW-1133">Transmembrane helix</keyword>
<evidence type="ECO:0000313" key="11">
    <source>
        <dbReference type="Proteomes" id="UP000616769"/>
    </source>
</evidence>
<dbReference type="Gene3D" id="2.60.40.10">
    <property type="entry name" value="Immunoglobulins"/>
    <property type="match status" value="1"/>
</dbReference>
<dbReference type="InterPro" id="IPR007110">
    <property type="entry name" value="Ig-like_dom"/>
</dbReference>
<dbReference type="OrthoDB" id="5982258at2759"/>
<dbReference type="GO" id="GO:0007155">
    <property type="term" value="P:cell adhesion"/>
    <property type="evidence" value="ECO:0007669"/>
    <property type="project" value="UniProtKB-KW"/>
</dbReference>
<keyword evidence="4" id="KW-0677">Repeat</keyword>
<evidence type="ECO:0000256" key="6">
    <source>
        <dbReference type="ARBA" id="ARBA00022989"/>
    </source>
</evidence>
<dbReference type="InterPro" id="IPR013783">
    <property type="entry name" value="Ig-like_fold"/>
</dbReference>
<evidence type="ECO:0000256" key="7">
    <source>
        <dbReference type="ARBA" id="ARBA00023136"/>
    </source>
</evidence>
<keyword evidence="9" id="KW-0393">Immunoglobulin domain</keyword>
<comment type="caution">
    <text evidence="10">The sequence shown here is derived from an EMBL/GenBank/DDBJ whole genome shotgun (WGS) entry which is preliminary data.</text>
</comment>
<dbReference type="InterPro" id="IPR013098">
    <property type="entry name" value="Ig_I-set"/>
</dbReference>
<evidence type="ECO:0000256" key="3">
    <source>
        <dbReference type="ARBA" id="ARBA00022729"/>
    </source>
</evidence>
<keyword evidence="5" id="KW-0130">Cell adhesion</keyword>
<keyword evidence="3" id="KW-0732">Signal</keyword>
<accession>A0A132A3V8</accession>
<evidence type="ECO:0000313" key="10">
    <source>
        <dbReference type="EMBL" id="KPM05070.1"/>
    </source>
</evidence>
<keyword evidence="7" id="KW-0472">Membrane</keyword>
<evidence type="ECO:0000256" key="5">
    <source>
        <dbReference type="ARBA" id="ARBA00022889"/>
    </source>
</evidence>
<dbReference type="SUPFAM" id="SSF48726">
    <property type="entry name" value="Immunoglobulin"/>
    <property type="match status" value="1"/>
</dbReference>
<name>A0A132A3V8_SARSC</name>
<gene>
    <name evidence="10" type="ORF">QR98_0035290</name>
</gene>
<dbReference type="AlphaFoldDB" id="A0A132A3V8"/>
<evidence type="ECO:0000256" key="9">
    <source>
        <dbReference type="ARBA" id="ARBA00023319"/>
    </source>
</evidence>
<dbReference type="PROSITE" id="PS50835">
    <property type="entry name" value="IG_LIKE"/>
    <property type="match status" value="1"/>
</dbReference>